<feature type="transmembrane region" description="Helical" evidence="6">
    <location>
        <begin position="280"/>
        <end position="302"/>
    </location>
</feature>
<dbReference type="PANTHER" id="PTHR21716:SF64">
    <property type="entry name" value="AI-2 TRANSPORT PROTEIN TQSA"/>
    <property type="match status" value="1"/>
</dbReference>
<dbReference type="InterPro" id="IPR002549">
    <property type="entry name" value="AI-2E-like"/>
</dbReference>
<dbReference type="EMBL" id="CP029843">
    <property type="protein sequence ID" value="AWV06567.1"/>
    <property type="molecule type" value="Genomic_DNA"/>
</dbReference>
<evidence type="ECO:0000256" key="1">
    <source>
        <dbReference type="ARBA" id="ARBA00004141"/>
    </source>
</evidence>
<dbReference type="Pfam" id="PF01594">
    <property type="entry name" value="AI-2E_transport"/>
    <property type="match status" value="1"/>
</dbReference>
<evidence type="ECO:0000256" key="2">
    <source>
        <dbReference type="ARBA" id="ARBA00009773"/>
    </source>
</evidence>
<feature type="transmembrane region" description="Helical" evidence="6">
    <location>
        <begin position="245"/>
        <end position="274"/>
    </location>
</feature>
<dbReference type="GO" id="GO:0016020">
    <property type="term" value="C:membrane"/>
    <property type="evidence" value="ECO:0007669"/>
    <property type="project" value="UniProtKB-SubCell"/>
</dbReference>
<evidence type="ECO:0000256" key="5">
    <source>
        <dbReference type="ARBA" id="ARBA00023136"/>
    </source>
</evidence>
<reference evidence="7 8" key="1">
    <citation type="submission" date="2018-05" db="EMBL/GenBank/DDBJ databases">
        <title>The complete genome of Lysobacter maris HZ9B, a marine bacterium antagonistic against terrestrial plant pathogens.</title>
        <authorList>
            <person name="Zhang X.-Q."/>
        </authorList>
    </citation>
    <scope>NUCLEOTIDE SEQUENCE [LARGE SCALE GENOMIC DNA]</scope>
    <source>
        <strain evidence="7 8">HZ9B</strain>
    </source>
</reference>
<comment type="similarity">
    <text evidence="2">Belongs to the autoinducer-2 exporter (AI-2E) (TC 2.A.86) family.</text>
</comment>
<feature type="transmembrane region" description="Helical" evidence="6">
    <location>
        <begin position="21"/>
        <end position="46"/>
    </location>
</feature>
<proteinExistence type="inferred from homology"/>
<dbReference type="KEGG" id="lmb:C9I47_0846"/>
<accession>A0A2U9T5U0</accession>
<gene>
    <name evidence="7" type="ORF">C9I47_0846</name>
</gene>
<evidence type="ECO:0000256" key="4">
    <source>
        <dbReference type="ARBA" id="ARBA00022989"/>
    </source>
</evidence>
<keyword evidence="5 6" id="KW-0472">Membrane</keyword>
<keyword evidence="8" id="KW-1185">Reference proteome</keyword>
<comment type="subcellular location">
    <subcellularLocation>
        <location evidence="1">Membrane</location>
        <topology evidence="1">Multi-pass membrane protein</topology>
    </subcellularLocation>
</comment>
<dbReference type="Proteomes" id="UP000249447">
    <property type="component" value="Chromosome"/>
</dbReference>
<protein>
    <submittedName>
        <fullName evidence="7">Permease (PerM) family protein</fullName>
    </submittedName>
</protein>
<feature type="transmembrane region" description="Helical" evidence="6">
    <location>
        <begin position="160"/>
        <end position="180"/>
    </location>
</feature>
<evidence type="ECO:0000313" key="7">
    <source>
        <dbReference type="EMBL" id="AWV06567.1"/>
    </source>
</evidence>
<keyword evidence="3 6" id="KW-0812">Transmembrane</keyword>
<feature type="transmembrane region" description="Helical" evidence="6">
    <location>
        <begin position="314"/>
        <end position="347"/>
    </location>
</feature>
<dbReference type="GO" id="GO:0055085">
    <property type="term" value="P:transmembrane transport"/>
    <property type="evidence" value="ECO:0007669"/>
    <property type="project" value="TreeGrafter"/>
</dbReference>
<evidence type="ECO:0000256" key="3">
    <source>
        <dbReference type="ARBA" id="ARBA00022692"/>
    </source>
</evidence>
<dbReference type="AlphaFoldDB" id="A0A2U9T5U0"/>
<name>A0A2U9T5U0_9GAMM</name>
<evidence type="ECO:0000256" key="6">
    <source>
        <dbReference type="SAM" id="Phobius"/>
    </source>
</evidence>
<dbReference type="PANTHER" id="PTHR21716">
    <property type="entry name" value="TRANSMEMBRANE PROTEIN"/>
    <property type="match status" value="1"/>
</dbReference>
<organism evidence="7 8">
    <name type="scientific">Marilutibacter maris</name>
    <dbReference type="NCBI Taxonomy" id="1605891"/>
    <lineage>
        <taxon>Bacteria</taxon>
        <taxon>Pseudomonadati</taxon>
        <taxon>Pseudomonadota</taxon>
        <taxon>Gammaproteobacteria</taxon>
        <taxon>Lysobacterales</taxon>
        <taxon>Lysobacteraceae</taxon>
        <taxon>Marilutibacter</taxon>
    </lineage>
</organism>
<feature type="transmembrane region" description="Helical" evidence="6">
    <location>
        <begin position="66"/>
        <end position="87"/>
    </location>
</feature>
<evidence type="ECO:0000313" key="8">
    <source>
        <dbReference type="Proteomes" id="UP000249447"/>
    </source>
</evidence>
<feature type="transmembrane region" description="Helical" evidence="6">
    <location>
        <begin position="215"/>
        <end position="238"/>
    </location>
</feature>
<keyword evidence="4 6" id="KW-1133">Transmembrane helix</keyword>
<sequence>MQSMESLDDIARFLKRLQWGALALALLWLLWALGPILTPFVLGALLGWLGDPLVDRIERSGRSRNVAVALVFTLMALLLVLALLILVPMIERQIMTVIELLPKAQTWLLETALPWVEQRTGIELVGWLDPQALIQLARSHWQEAGGVAASLFGYVSRSGIAVVAWVANIVLLPILTFYFLRDWDKLVERVAALVPRNHIGTVGRLAHESNEVLSAFLRGQILVMLALGAIYAIGLSVVGLKVGLLIGIVAGLISFVPYLGTATGVVLGLVAAFIQPDGDFTLVLMVAGVFVLGQMLEGYVLTPRIVGDRIGLHPMAVIFAIMAGGQLFGFLGMLIALPVAAVANVLLRYAQERYTHSRLYAGEQAGGVAEPGAVPVVVASLGDTGVPASALATERETGVGTVAGDDEGQDRG</sequence>